<protein>
    <submittedName>
        <fullName evidence="6">50S ribosomal protein L3 glutamine methyltransferase</fullName>
        <ecNumber evidence="6">2.1.1.298</ecNumber>
    </submittedName>
</protein>
<dbReference type="InterPro" id="IPR052190">
    <property type="entry name" value="Euk-Arch_PrmC-MTase"/>
</dbReference>
<dbReference type="RefSeq" id="WP_159234696.1">
    <property type="nucleotide sequence ID" value="NZ_CACSIP010000052.1"/>
</dbReference>
<dbReference type="OrthoDB" id="8746524at2"/>
<dbReference type="Proteomes" id="UP000430146">
    <property type="component" value="Unassembled WGS sequence"/>
</dbReference>
<keyword evidence="4" id="KW-0949">S-adenosyl-L-methionine</keyword>
<keyword evidence="3 6" id="KW-0808">Transferase</keyword>
<dbReference type="GO" id="GO:0008757">
    <property type="term" value="F:S-adenosylmethionine-dependent methyltransferase activity"/>
    <property type="evidence" value="ECO:0007669"/>
    <property type="project" value="TreeGrafter"/>
</dbReference>
<dbReference type="GO" id="GO:0035657">
    <property type="term" value="C:eRF1 methyltransferase complex"/>
    <property type="evidence" value="ECO:0007669"/>
    <property type="project" value="TreeGrafter"/>
</dbReference>
<dbReference type="GO" id="GO:0003676">
    <property type="term" value="F:nucleic acid binding"/>
    <property type="evidence" value="ECO:0007669"/>
    <property type="project" value="InterPro"/>
</dbReference>
<keyword evidence="6" id="KW-0687">Ribonucleoprotein</keyword>
<accession>A0A5S9R978</accession>
<dbReference type="InterPro" id="IPR007848">
    <property type="entry name" value="Small_mtfrase_dom"/>
</dbReference>
<dbReference type="Pfam" id="PF05175">
    <property type="entry name" value="MTS"/>
    <property type="match status" value="1"/>
</dbReference>
<feature type="domain" description="Methyltransferase small" evidence="5">
    <location>
        <begin position="24"/>
        <end position="115"/>
    </location>
</feature>
<dbReference type="GO" id="GO:0008170">
    <property type="term" value="F:N-methyltransferase activity"/>
    <property type="evidence" value="ECO:0007669"/>
    <property type="project" value="UniProtKB-ARBA"/>
</dbReference>
<dbReference type="GO" id="GO:0005840">
    <property type="term" value="C:ribosome"/>
    <property type="evidence" value="ECO:0007669"/>
    <property type="project" value="UniProtKB-KW"/>
</dbReference>
<gene>
    <name evidence="6" type="primary">prmB</name>
    <name evidence="6" type="ORF">AELLOGFF_06293</name>
</gene>
<proteinExistence type="inferred from homology"/>
<evidence type="ECO:0000256" key="1">
    <source>
        <dbReference type="ARBA" id="ARBA00006149"/>
    </source>
</evidence>
<reference evidence="6 7" key="1">
    <citation type="submission" date="2019-11" db="EMBL/GenBank/DDBJ databases">
        <authorList>
            <person name="Holert J."/>
        </authorList>
    </citation>
    <scope>NUCLEOTIDE SEQUENCE [LARGE SCALE GENOMIC DNA]</scope>
    <source>
        <strain evidence="6">BC8_1</strain>
    </source>
</reference>
<evidence type="ECO:0000256" key="4">
    <source>
        <dbReference type="ARBA" id="ARBA00022691"/>
    </source>
</evidence>
<keyword evidence="7" id="KW-1185">Reference proteome</keyword>
<dbReference type="AlphaFoldDB" id="A0A5S9R978"/>
<comment type="similarity">
    <text evidence="1">Belongs to the eukaryotic/archaeal PrmC-related family.</text>
</comment>
<keyword evidence="6" id="KW-0689">Ribosomal protein</keyword>
<dbReference type="GO" id="GO:0032259">
    <property type="term" value="P:methylation"/>
    <property type="evidence" value="ECO:0007669"/>
    <property type="project" value="UniProtKB-KW"/>
</dbReference>
<dbReference type="InterPro" id="IPR002052">
    <property type="entry name" value="DNA_methylase_N6_adenine_CS"/>
</dbReference>
<dbReference type="SUPFAM" id="SSF53335">
    <property type="entry name" value="S-adenosyl-L-methionine-dependent methyltransferases"/>
    <property type="match status" value="1"/>
</dbReference>
<dbReference type="PANTHER" id="PTHR45875">
    <property type="entry name" value="METHYLTRANSFERASE N6AMT1"/>
    <property type="match status" value="1"/>
</dbReference>
<evidence type="ECO:0000256" key="2">
    <source>
        <dbReference type="ARBA" id="ARBA00022603"/>
    </source>
</evidence>
<evidence type="ECO:0000313" key="7">
    <source>
        <dbReference type="Proteomes" id="UP000430146"/>
    </source>
</evidence>
<evidence type="ECO:0000256" key="3">
    <source>
        <dbReference type="ARBA" id="ARBA00022679"/>
    </source>
</evidence>
<organism evidence="6 7">
    <name type="scientific">Mycolicibacterium vanbaalenii</name>
    <name type="common">Mycobacterium vanbaalenii</name>
    <dbReference type="NCBI Taxonomy" id="110539"/>
    <lineage>
        <taxon>Bacteria</taxon>
        <taxon>Bacillati</taxon>
        <taxon>Actinomycetota</taxon>
        <taxon>Actinomycetes</taxon>
        <taxon>Mycobacteriales</taxon>
        <taxon>Mycobacteriaceae</taxon>
        <taxon>Mycolicibacterium</taxon>
    </lineage>
</organism>
<name>A0A5S9R978_MYCVN</name>
<dbReference type="InterPro" id="IPR004557">
    <property type="entry name" value="PrmC-related"/>
</dbReference>
<evidence type="ECO:0000259" key="5">
    <source>
        <dbReference type="Pfam" id="PF05175"/>
    </source>
</evidence>
<keyword evidence="2 6" id="KW-0489">Methyltransferase</keyword>
<dbReference type="PROSITE" id="PS00092">
    <property type="entry name" value="N6_MTASE"/>
    <property type="match status" value="1"/>
</dbReference>
<sequence length="230" mass="24137">MTTAYTDFAELAVPAGIYPPQQDSHLLIEAMAGTGLVSRARVADLCTGSGVVAIAAAAAGATEVTAFDICPQAVRHARQSALAEEVSVRVHRGSWSRAVEFAPFDLVVANPPYVPHGPVDDTDSIPATAGPAQAWNAGTDGRMILDPLCAAAPLLVDDGGTMLVVQSECSDIKKTLAALRGHGMHVEVVAQQFIPFGPVMSARAKWLTRVGLLPPGRREERIVVIRADAP</sequence>
<dbReference type="InterPro" id="IPR029063">
    <property type="entry name" value="SAM-dependent_MTases_sf"/>
</dbReference>
<dbReference type="NCBIfam" id="TIGR00537">
    <property type="entry name" value="hemK_rel_arch"/>
    <property type="match status" value="1"/>
</dbReference>
<dbReference type="EMBL" id="CACSIP010000052">
    <property type="protein sequence ID" value="CAA0134104.1"/>
    <property type="molecule type" value="Genomic_DNA"/>
</dbReference>
<dbReference type="EC" id="2.1.1.298" evidence="6"/>
<dbReference type="CDD" id="cd02440">
    <property type="entry name" value="AdoMet_MTases"/>
    <property type="match status" value="1"/>
</dbReference>
<evidence type="ECO:0000313" key="6">
    <source>
        <dbReference type="EMBL" id="CAA0134104.1"/>
    </source>
</evidence>
<dbReference type="Gene3D" id="3.40.50.150">
    <property type="entry name" value="Vaccinia Virus protein VP39"/>
    <property type="match status" value="1"/>
</dbReference>
<dbReference type="GO" id="GO:0008276">
    <property type="term" value="F:protein methyltransferase activity"/>
    <property type="evidence" value="ECO:0007669"/>
    <property type="project" value="TreeGrafter"/>
</dbReference>
<dbReference type="PANTHER" id="PTHR45875:SF1">
    <property type="entry name" value="METHYLTRANSFERASE N6AMT1"/>
    <property type="match status" value="1"/>
</dbReference>